<accession>A0A179EWE6</accession>
<feature type="compositionally biased region" description="Polar residues" evidence="10">
    <location>
        <begin position="350"/>
        <end position="363"/>
    </location>
</feature>
<dbReference type="RefSeq" id="XP_018135614.1">
    <property type="nucleotide sequence ID" value="XM_018290328.1"/>
</dbReference>
<evidence type="ECO:0000256" key="9">
    <source>
        <dbReference type="RuleBase" id="RU361209"/>
    </source>
</evidence>
<dbReference type="Gene3D" id="3.20.20.80">
    <property type="entry name" value="Glycosidases"/>
    <property type="match status" value="1"/>
</dbReference>
<dbReference type="KEGG" id="pchm:VFPPC_12457"/>
<keyword evidence="5 9" id="KW-0732">Signal</keyword>
<dbReference type="FunFam" id="3.20.20.80:FF:000032">
    <property type="entry name" value="1,3-beta-glucanosyltransferase"/>
    <property type="match status" value="1"/>
</dbReference>
<comment type="caution">
    <text evidence="11">The sequence shown here is derived from an EMBL/GenBank/DDBJ whole genome shotgun (WGS) entry which is preliminary data.</text>
</comment>
<evidence type="ECO:0000256" key="2">
    <source>
        <dbReference type="ARBA" id="ARBA00007528"/>
    </source>
</evidence>
<dbReference type="Proteomes" id="UP000078397">
    <property type="component" value="Unassembled WGS sequence"/>
</dbReference>
<evidence type="ECO:0000256" key="3">
    <source>
        <dbReference type="ARBA" id="ARBA00022622"/>
    </source>
</evidence>
<keyword evidence="7" id="KW-0325">Glycoprotein</keyword>
<comment type="subcellular location">
    <subcellularLocation>
        <location evidence="1 9">Cell membrane</location>
        <topology evidence="1 9">Lipid-anchor</topology>
        <topology evidence="1 9">GPI-anchor</topology>
    </subcellularLocation>
</comment>
<keyword evidence="3 9" id="KW-0336">GPI-anchor</keyword>
<dbReference type="GO" id="GO:0071970">
    <property type="term" value="P:fungal-type cell wall (1-&gt;3)-beta-D-glucan biosynthetic process"/>
    <property type="evidence" value="ECO:0007669"/>
    <property type="project" value="TreeGrafter"/>
</dbReference>
<evidence type="ECO:0000256" key="5">
    <source>
        <dbReference type="ARBA" id="ARBA00022729"/>
    </source>
</evidence>
<name>A0A179EWE6_METCM</name>
<dbReference type="PANTHER" id="PTHR31468:SF5">
    <property type="entry name" value="1,3-BETA-GLUCANOSYLTRANSFERASE GAS5"/>
    <property type="match status" value="1"/>
</dbReference>
<dbReference type="EC" id="2.4.1.-" evidence="9"/>
<keyword evidence="8 9" id="KW-0449">Lipoprotein</keyword>
<dbReference type="GO" id="GO:0031505">
    <property type="term" value="P:fungal-type cell wall organization"/>
    <property type="evidence" value="ECO:0007669"/>
    <property type="project" value="TreeGrafter"/>
</dbReference>
<feature type="compositionally biased region" description="Gly residues" evidence="10">
    <location>
        <begin position="383"/>
        <end position="393"/>
    </location>
</feature>
<evidence type="ECO:0000313" key="12">
    <source>
        <dbReference type="Proteomes" id="UP000078397"/>
    </source>
</evidence>
<comment type="function">
    <text evidence="9">Splits internally a 1,3-beta-glucan molecule and transfers the newly generated reducing end (the donor) to the non-reducing end of another 1,3-beta-glucan molecule (the acceptor) forming a 1,3-beta linkage, resulting in the elongation of 1,3-beta-glucan chains in the cell wall.</text>
</comment>
<feature type="compositionally biased region" description="Low complexity" evidence="10">
    <location>
        <begin position="339"/>
        <end position="349"/>
    </location>
</feature>
<gene>
    <name evidence="11" type="ORF">VFPPC_12457</name>
</gene>
<dbReference type="SUPFAM" id="SSF51445">
    <property type="entry name" value="(Trans)glycosidases"/>
    <property type="match status" value="1"/>
</dbReference>
<organism evidence="11 12">
    <name type="scientific">Pochonia chlamydosporia 170</name>
    <dbReference type="NCBI Taxonomy" id="1380566"/>
    <lineage>
        <taxon>Eukaryota</taxon>
        <taxon>Fungi</taxon>
        <taxon>Dikarya</taxon>
        <taxon>Ascomycota</taxon>
        <taxon>Pezizomycotina</taxon>
        <taxon>Sordariomycetes</taxon>
        <taxon>Hypocreomycetidae</taxon>
        <taxon>Hypocreales</taxon>
        <taxon>Clavicipitaceae</taxon>
        <taxon>Pochonia</taxon>
    </lineage>
</organism>
<dbReference type="GO" id="GO:0098552">
    <property type="term" value="C:side of membrane"/>
    <property type="evidence" value="ECO:0007669"/>
    <property type="project" value="UniProtKB-KW"/>
</dbReference>
<sequence>MKGFNFASVLAVVGAVTASPTPTEKEPPTKRASFPTITVSGNAFWKGNERFYIRGIDYQPGGSSANEDPLGDTDVCLRDIPNFKDLGVNTIRVYAVDNSLNHDKCMRALQDAGIYLVLDVNNPKFSINRSKPGPSYNAKYLQSVFATVEMFAAYPNTLAFFSGNEVINDDTDTNKAAPYVKAVTRDMKNYMNSRGLRKVPVGYSAADVSSNRMQTALYMNCGSDDMRSDFFAFNDYSWCNSNFKQAGWDQKVKNFTDYGIAIFLSEYGCIINRPRKFEEIGALMNSEMTGVYSGGLMYEYSYEDNKYGIVTLKGGVRGTVDKMDEYAAFKSALKNNPAPTGLGGAATTTHSVSCPTSDSGWQVNPSLVPQIPDQAQKYMKSGAGKGPGFGLDGDGSQNAGDSGTATASVTGGQASPTGSGGTKSSDNAGVSTLGPVDKAPYIVTGFNVLFTLFGALLL</sequence>
<dbReference type="STRING" id="1380566.A0A179EWE6"/>
<evidence type="ECO:0000256" key="6">
    <source>
        <dbReference type="ARBA" id="ARBA00023136"/>
    </source>
</evidence>
<dbReference type="InterPro" id="IPR017853">
    <property type="entry name" value="GH"/>
</dbReference>
<proteinExistence type="inferred from homology"/>
<dbReference type="OrthoDB" id="421038at2759"/>
<feature type="region of interest" description="Disordered" evidence="10">
    <location>
        <begin position="378"/>
        <end position="427"/>
    </location>
</feature>
<evidence type="ECO:0000256" key="8">
    <source>
        <dbReference type="ARBA" id="ARBA00023288"/>
    </source>
</evidence>
<dbReference type="GO" id="GO:0005886">
    <property type="term" value="C:plasma membrane"/>
    <property type="evidence" value="ECO:0007669"/>
    <property type="project" value="UniProtKB-SubCell"/>
</dbReference>
<keyword evidence="6 9" id="KW-0472">Membrane</keyword>
<keyword evidence="12" id="KW-1185">Reference proteome</keyword>
<feature type="chain" id="PRO_5007950134" description="1,3-beta-glucanosyltransferase" evidence="9">
    <location>
        <begin position="19"/>
        <end position="458"/>
    </location>
</feature>
<evidence type="ECO:0000313" key="11">
    <source>
        <dbReference type="EMBL" id="OAQ57239.1"/>
    </source>
</evidence>
<dbReference type="InterPro" id="IPR004886">
    <property type="entry name" value="Glucanosyltransferase"/>
</dbReference>
<dbReference type="EMBL" id="LSBJ02000026">
    <property type="protein sequence ID" value="OAQ57239.1"/>
    <property type="molecule type" value="Genomic_DNA"/>
</dbReference>
<dbReference type="GeneID" id="28854322"/>
<evidence type="ECO:0000256" key="4">
    <source>
        <dbReference type="ARBA" id="ARBA00022679"/>
    </source>
</evidence>
<dbReference type="GO" id="GO:0042124">
    <property type="term" value="F:1,3-beta-glucanosyltransferase activity"/>
    <property type="evidence" value="ECO:0007669"/>
    <property type="project" value="TreeGrafter"/>
</dbReference>
<keyword evidence="4 9" id="KW-0808">Transferase</keyword>
<protein>
    <recommendedName>
        <fullName evidence="9">1,3-beta-glucanosyltransferase</fullName>
        <ecNumber evidence="9">2.4.1.-</ecNumber>
    </recommendedName>
</protein>
<evidence type="ECO:0000256" key="7">
    <source>
        <dbReference type="ARBA" id="ARBA00023180"/>
    </source>
</evidence>
<dbReference type="PANTHER" id="PTHR31468">
    <property type="entry name" value="1,3-BETA-GLUCANOSYLTRANSFERASE GAS1"/>
    <property type="match status" value="1"/>
</dbReference>
<feature type="compositionally biased region" description="Polar residues" evidence="10">
    <location>
        <begin position="396"/>
        <end position="427"/>
    </location>
</feature>
<dbReference type="AlphaFoldDB" id="A0A179EWE6"/>
<reference evidence="11 12" key="1">
    <citation type="journal article" date="2016" name="PLoS Pathog.">
        <title>Biosynthesis of antibiotic leucinostatins in bio-control fungus Purpureocillium lilacinum and their inhibition on phytophthora revealed by genome mining.</title>
        <authorList>
            <person name="Wang G."/>
            <person name="Liu Z."/>
            <person name="Lin R."/>
            <person name="Li E."/>
            <person name="Mao Z."/>
            <person name="Ling J."/>
            <person name="Yang Y."/>
            <person name="Yin W.B."/>
            <person name="Xie B."/>
        </authorList>
    </citation>
    <scope>NUCLEOTIDE SEQUENCE [LARGE SCALE GENOMIC DNA]</scope>
    <source>
        <strain evidence="11">170</strain>
    </source>
</reference>
<feature type="region of interest" description="Disordered" evidence="10">
    <location>
        <begin position="339"/>
        <end position="363"/>
    </location>
</feature>
<evidence type="ECO:0000256" key="1">
    <source>
        <dbReference type="ARBA" id="ARBA00004609"/>
    </source>
</evidence>
<evidence type="ECO:0000256" key="10">
    <source>
        <dbReference type="SAM" id="MobiDB-lite"/>
    </source>
</evidence>
<comment type="similarity">
    <text evidence="2 9">Belongs to the glycosyl hydrolase 72 family.</text>
</comment>
<dbReference type="Pfam" id="PF03198">
    <property type="entry name" value="Glyco_hydro_72"/>
    <property type="match status" value="1"/>
</dbReference>
<feature type="signal peptide" evidence="9">
    <location>
        <begin position="1"/>
        <end position="18"/>
    </location>
</feature>